<dbReference type="AlphaFoldDB" id="A0A1H0PK99"/>
<name>A0A1H0PK99_SELRU</name>
<evidence type="ECO:0000313" key="2">
    <source>
        <dbReference type="Proteomes" id="UP000182412"/>
    </source>
</evidence>
<dbReference type="OrthoDB" id="595236at2"/>
<proteinExistence type="predicted"/>
<dbReference type="Pfam" id="PF10707">
    <property type="entry name" value="YrbL-PhoP_reg"/>
    <property type="match status" value="1"/>
</dbReference>
<evidence type="ECO:0000313" key="1">
    <source>
        <dbReference type="EMBL" id="SDP05039.1"/>
    </source>
</evidence>
<dbReference type="EMBL" id="FNJQ01000005">
    <property type="protein sequence ID" value="SDP05039.1"/>
    <property type="molecule type" value="Genomic_DNA"/>
</dbReference>
<sequence>MLMISDALYLGRGLHKVAYIHPENENLVIKIPFDPKDAELRQELSYRKSRKFRNLDSQLLTKFYGPVETDKGQGYVFERIRNADGTACETLGDYLDAQEAAGWPDKEEVCALLQGFMKQVMDERILTNDTCLINFLLQRNEAGEIRIRIIDNVGSPVKIPLVYYWDHMTVGHIRRYLKRLQRDLQEKYGRDLVLVKS</sequence>
<dbReference type="Proteomes" id="UP000182412">
    <property type="component" value="Unassembled WGS sequence"/>
</dbReference>
<dbReference type="RefSeq" id="WP_074571571.1">
    <property type="nucleotide sequence ID" value="NZ_FNJQ01000005.1"/>
</dbReference>
<organism evidence="1 2">
    <name type="scientific">Selenomonas ruminantium</name>
    <dbReference type="NCBI Taxonomy" id="971"/>
    <lineage>
        <taxon>Bacteria</taxon>
        <taxon>Bacillati</taxon>
        <taxon>Bacillota</taxon>
        <taxon>Negativicutes</taxon>
        <taxon>Selenomonadales</taxon>
        <taxon>Selenomonadaceae</taxon>
        <taxon>Selenomonas</taxon>
    </lineage>
</organism>
<accession>A0A1H0PK99</accession>
<gene>
    <name evidence="1" type="ORF">SAMN05216366_10565</name>
</gene>
<dbReference type="InterPro" id="IPR019647">
    <property type="entry name" value="PhoP_reg_network_YrbL"/>
</dbReference>
<protein>
    <submittedName>
        <fullName evidence="1">PhoP regulatory network protein YrbL</fullName>
    </submittedName>
</protein>
<reference evidence="1 2" key="1">
    <citation type="submission" date="2016-10" db="EMBL/GenBank/DDBJ databases">
        <authorList>
            <person name="de Groot N.N."/>
        </authorList>
    </citation>
    <scope>NUCLEOTIDE SEQUENCE [LARGE SCALE GENOMIC DNA]</scope>
    <source>
        <strain evidence="1 2">S137</strain>
    </source>
</reference>